<feature type="transmembrane region" description="Helical" evidence="6">
    <location>
        <begin position="192"/>
        <end position="212"/>
    </location>
</feature>
<feature type="transmembrane region" description="Helical" evidence="6">
    <location>
        <begin position="246"/>
        <end position="264"/>
    </location>
</feature>
<evidence type="ECO:0000256" key="2">
    <source>
        <dbReference type="ARBA" id="ARBA00022448"/>
    </source>
</evidence>
<reference evidence="8" key="1">
    <citation type="submission" date="2021-01" db="EMBL/GenBank/DDBJ databases">
        <authorList>
            <person name="Corre E."/>
            <person name="Pelletier E."/>
            <person name="Niang G."/>
            <person name="Scheremetjew M."/>
            <person name="Finn R."/>
            <person name="Kale V."/>
            <person name="Holt S."/>
            <person name="Cochrane G."/>
            <person name="Meng A."/>
            <person name="Brown T."/>
            <person name="Cohen L."/>
        </authorList>
    </citation>
    <scope>NUCLEOTIDE SEQUENCE</scope>
    <source>
        <strain evidence="8">OF101</strain>
    </source>
</reference>
<dbReference type="EMBL" id="HBGE01016156">
    <property type="protein sequence ID" value="CAD9105483.1"/>
    <property type="molecule type" value="Transcribed_RNA"/>
</dbReference>
<keyword evidence="3 6" id="KW-0812">Transmembrane</keyword>
<keyword evidence="5 6" id="KW-0472">Membrane</keyword>
<keyword evidence="2" id="KW-0813">Transport</keyword>
<evidence type="ECO:0000256" key="6">
    <source>
        <dbReference type="SAM" id="Phobius"/>
    </source>
</evidence>
<feature type="transmembrane region" description="Helical" evidence="6">
    <location>
        <begin position="271"/>
        <end position="295"/>
    </location>
</feature>
<dbReference type="PANTHER" id="PTHR48041">
    <property type="entry name" value="ABC TRANSPORTER G FAMILY MEMBER 28"/>
    <property type="match status" value="1"/>
</dbReference>
<dbReference type="InterPro" id="IPR013525">
    <property type="entry name" value="ABC2_TM"/>
</dbReference>
<feature type="transmembrane region" description="Helical" evidence="6">
    <location>
        <begin position="386"/>
        <end position="410"/>
    </location>
</feature>
<gene>
    <name evidence="8" type="ORF">ACAT0790_LOCUS9576</name>
</gene>
<evidence type="ECO:0000256" key="4">
    <source>
        <dbReference type="ARBA" id="ARBA00022989"/>
    </source>
</evidence>
<evidence type="ECO:0000259" key="7">
    <source>
        <dbReference type="Pfam" id="PF01061"/>
    </source>
</evidence>
<dbReference type="GO" id="GO:0016020">
    <property type="term" value="C:membrane"/>
    <property type="evidence" value="ECO:0007669"/>
    <property type="project" value="UniProtKB-SubCell"/>
</dbReference>
<keyword evidence="4 6" id="KW-1133">Transmembrane helix</keyword>
<evidence type="ECO:0000256" key="5">
    <source>
        <dbReference type="ARBA" id="ARBA00023136"/>
    </source>
</evidence>
<feature type="transmembrane region" description="Helical" evidence="6">
    <location>
        <begin position="301"/>
        <end position="322"/>
    </location>
</feature>
<evidence type="ECO:0000256" key="3">
    <source>
        <dbReference type="ARBA" id="ARBA00022692"/>
    </source>
</evidence>
<dbReference type="InterPro" id="IPR050352">
    <property type="entry name" value="ABCG_transporters"/>
</dbReference>
<organism evidence="8">
    <name type="scientific">Alexandrium catenella</name>
    <name type="common">Red tide dinoflagellate</name>
    <name type="synonym">Gonyaulax catenella</name>
    <dbReference type="NCBI Taxonomy" id="2925"/>
    <lineage>
        <taxon>Eukaryota</taxon>
        <taxon>Sar</taxon>
        <taxon>Alveolata</taxon>
        <taxon>Dinophyceae</taxon>
        <taxon>Gonyaulacales</taxon>
        <taxon>Pyrocystaceae</taxon>
        <taxon>Alexandrium</taxon>
    </lineage>
</organism>
<dbReference type="Pfam" id="PF01061">
    <property type="entry name" value="ABC2_membrane"/>
    <property type="match status" value="1"/>
</dbReference>
<protein>
    <recommendedName>
        <fullName evidence="7">ABC-2 type transporter transmembrane domain-containing protein</fullName>
    </recommendedName>
</protein>
<evidence type="ECO:0000256" key="1">
    <source>
        <dbReference type="ARBA" id="ARBA00004141"/>
    </source>
</evidence>
<feature type="domain" description="ABC-2 type transporter transmembrane" evidence="7">
    <location>
        <begin position="126"/>
        <end position="350"/>
    </location>
</feature>
<evidence type="ECO:0000313" key="8">
    <source>
        <dbReference type="EMBL" id="CAD9105483.1"/>
    </source>
</evidence>
<sequence>MLDDVMILHDGEVCFHGDAEGLVGHFEQLGFPCPPNYNPADRVLFLIQQESAEVVRSIKDKWLESGSYQALLTRIERAREWSQAPHGGVSSSESSGSSAEEDACCKADKADALAINKHHKGCCATIRALFQRELRGNSRAWKPILFEAVIGNFMVALVYGALFFRKGHQEDSVCEDPANDEVRGACQRSFQVHLAVLSMIAINVMFAAHAWASEVLQGERAVFLRERAGGYYKVFPYILAKTTAEVPLIYSQVLSMLMGAYWLVGLRGNFFFLSLEMLALALTSSSVMYCATALASTRAQAGAFAMLPQILQFAFSGVLLPIQDIPVFLQWIKWLCPLYYGLGMLSVTEFQYLYAQRDACPSNATCPGVQIRLTVLDLMDVHQESFLWPNLAMCSLLFVGLRLLSVAILWRKSRYVL</sequence>
<feature type="transmembrane region" description="Helical" evidence="6">
    <location>
        <begin position="144"/>
        <end position="164"/>
    </location>
</feature>
<comment type="subcellular location">
    <subcellularLocation>
        <location evidence="1">Membrane</location>
        <topology evidence="1">Multi-pass membrane protein</topology>
    </subcellularLocation>
</comment>
<dbReference type="PANTHER" id="PTHR48041:SF139">
    <property type="entry name" value="PROTEIN SCARLET"/>
    <property type="match status" value="1"/>
</dbReference>
<accession>A0A7S1LJC4</accession>
<dbReference type="GO" id="GO:0140359">
    <property type="term" value="F:ABC-type transporter activity"/>
    <property type="evidence" value="ECO:0007669"/>
    <property type="project" value="InterPro"/>
</dbReference>
<name>A0A7S1LJC4_ALECA</name>
<proteinExistence type="predicted"/>
<dbReference type="AlphaFoldDB" id="A0A7S1LJC4"/>